<dbReference type="EMBL" id="JAPNTZ010000010">
    <property type="protein sequence ID" value="MCY1141707.1"/>
    <property type="molecule type" value="Genomic_DNA"/>
</dbReference>
<keyword evidence="3" id="KW-1185">Reference proteome</keyword>
<gene>
    <name evidence="2" type="ORF">OWR29_27230</name>
</gene>
<accession>A0ABT4B5C9</accession>
<reference evidence="2" key="1">
    <citation type="submission" date="2022-11" db="EMBL/GenBank/DDBJ databases">
        <authorList>
            <person name="Somphong A."/>
            <person name="Phongsopitanun W."/>
        </authorList>
    </citation>
    <scope>NUCLEOTIDE SEQUENCE</scope>
    <source>
        <strain evidence="2">Pm04-4</strain>
    </source>
</reference>
<dbReference type="Proteomes" id="UP001151002">
    <property type="component" value="Unassembled WGS sequence"/>
</dbReference>
<feature type="region of interest" description="Disordered" evidence="1">
    <location>
        <begin position="26"/>
        <end position="52"/>
    </location>
</feature>
<evidence type="ECO:0000256" key="1">
    <source>
        <dbReference type="SAM" id="MobiDB-lite"/>
    </source>
</evidence>
<evidence type="ECO:0000313" key="2">
    <source>
        <dbReference type="EMBL" id="MCY1141707.1"/>
    </source>
</evidence>
<comment type="caution">
    <text evidence="2">The sequence shown here is derived from an EMBL/GenBank/DDBJ whole genome shotgun (WGS) entry which is preliminary data.</text>
</comment>
<feature type="compositionally biased region" description="Basic residues" evidence="1">
    <location>
        <begin position="43"/>
        <end position="52"/>
    </location>
</feature>
<sequence>MESLHPLPAKDSPAWTDLEEAYEALGDLLDRKPTAAAPPRPSSNKKKNGGAP</sequence>
<organism evidence="2 3">
    <name type="scientific">Paractinoplanes pyxinae</name>
    <dbReference type="NCBI Taxonomy" id="2997416"/>
    <lineage>
        <taxon>Bacteria</taxon>
        <taxon>Bacillati</taxon>
        <taxon>Actinomycetota</taxon>
        <taxon>Actinomycetes</taxon>
        <taxon>Micromonosporales</taxon>
        <taxon>Micromonosporaceae</taxon>
        <taxon>Paractinoplanes</taxon>
    </lineage>
</organism>
<proteinExistence type="predicted"/>
<dbReference type="RefSeq" id="WP_267566112.1">
    <property type="nucleotide sequence ID" value="NZ_JAPNTZ010000010.1"/>
</dbReference>
<protein>
    <submittedName>
        <fullName evidence="2">Uncharacterized protein</fullName>
    </submittedName>
</protein>
<name>A0ABT4B5C9_9ACTN</name>
<evidence type="ECO:0000313" key="3">
    <source>
        <dbReference type="Proteomes" id="UP001151002"/>
    </source>
</evidence>